<proteinExistence type="predicted"/>
<comment type="caution">
    <text evidence="3">The sequence shown here is derived from an EMBL/GenBank/DDBJ whole genome shotgun (WGS) entry which is preliminary data.</text>
</comment>
<evidence type="ECO:0000313" key="4">
    <source>
        <dbReference type="Proteomes" id="UP000050525"/>
    </source>
</evidence>
<evidence type="ECO:0000256" key="1">
    <source>
        <dbReference type="SAM" id="MobiDB-lite"/>
    </source>
</evidence>
<organism evidence="3 4">
    <name type="scientific">Alligator mississippiensis</name>
    <name type="common">American alligator</name>
    <dbReference type="NCBI Taxonomy" id="8496"/>
    <lineage>
        <taxon>Eukaryota</taxon>
        <taxon>Metazoa</taxon>
        <taxon>Chordata</taxon>
        <taxon>Craniata</taxon>
        <taxon>Vertebrata</taxon>
        <taxon>Euteleostomi</taxon>
        <taxon>Archelosauria</taxon>
        <taxon>Archosauria</taxon>
        <taxon>Crocodylia</taxon>
        <taxon>Alligatoridae</taxon>
        <taxon>Alligatorinae</taxon>
        <taxon>Alligator</taxon>
    </lineage>
</organism>
<feature type="region of interest" description="Disordered" evidence="1">
    <location>
        <begin position="1"/>
        <end position="30"/>
    </location>
</feature>
<evidence type="ECO:0000313" key="3">
    <source>
        <dbReference type="EMBL" id="KYO19769.1"/>
    </source>
</evidence>
<keyword evidence="2" id="KW-0472">Membrane</keyword>
<protein>
    <submittedName>
        <fullName evidence="3">Uncharacterized protein</fullName>
    </submittedName>
</protein>
<gene>
    <name evidence="3" type="ORF">Y1Q_0021038</name>
</gene>
<dbReference type="EMBL" id="AKHW03006558">
    <property type="protein sequence ID" value="KYO19769.1"/>
    <property type="molecule type" value="Genomic_DNA"/>
</dbReference>
<dbReference type="AlphaFoldDB" id="A0A151M5H5"/>
<feature type="transmembrane region" description="Helical" evidence="2">
    <location>
        <begin position="41"/>
        <end position="59"/>
    </location>
</feature>
<reference evidence="3 4" key="1">
    <citation type="journal article" date="2012" name="Genome Biol.">
        <title>Sequencing three crocodilian genomes to illuminate the evolution of archosaurs and amniotes.</title>
        <authorList>
            <person name="St John J.A."/>
            <person name="Braun E.L."/>
            <person name="Isberg S.R."/>
            <person name="Miles L.G."/>
            <person name="Chong A.Y."/>
            <person name="Gongora J."/>
            <person name="Dalzell P."/>
            <person name="Moran C."/>
            <person name="Bed'hom B."/>
            <person name="Abzhanov A."/>
            <person name="Burgess S.C."/>
            <person name="Cooksey A.M."/>
            <person name="Castoe T.A."/>
            <person name="Crawford N.G."/>
            <person name="Densmore L.D."/>
            <person name="Drew J.C."/>
            <person name="Edwards S.V."/>
            <person name="Faircloth B.C."/>
            <person name="Fujita M.K."/>
            <person name="Greenwold M.J."/>
            <person name="Hoffmann F.G."/>
            <person name="Howard J.M."/>
            <person name="Iguchi T."/>
            <person name="Janes D.E."/>
            <person name="Khan S.Y."/>
            <person name="Kohno S."/>
            <person name="de Koning A.J."/>
            <person name="Lance S.L."/>
            <person name="McCarthy F.M."/>
            <person name="McCormack J.E."/>
            <person name="Merchant M.E."/>
            <person name="Peterson D.G."/>
            <person name="Pollock D.D."/>
            <person name="Pourmand N."/>
            <person name="Raney B.J."/>
            <person name="Roessler K.A."/>
            <person name="Sanford J.R."/>
            <person name="Sawyer R.H."/>
            <person name="Schmidt C.J."/>
            <person name="Triplett E.W."/>
            <person name="Tuberville T.D."/>
            <person name="Venegas-Anaya M."/>
            <person name="Howard J.T."/>
            <person name="Jarvis E.D."/>
            <person name="Guillette L.J.Jr."/>
            <person name="Glenn T.C."/>
            <person name="Green R.E."/>
            <person name="Ray D.A."/>
        </authorList>
    </citation>
    <scope>NUCLEOTIDE SEQUENCE [LARGE SCALE GENOMIC DNA]</scope>
    <source>
        <strain evidence="3">KSC_2009_1</strain>
    </source>
</reference>
<keyword evidence="2" id="KW-0812">Transmembrane</keyword>
<name>A0A151M5H5_ALLMI</name>
<sequence>MNPGVLLGDMQVSSKASSSRQRPPNASLEKMKLREDSMAKVLVLTTGTKTIFIIIWGYVTVVEVQHMREWSKTLGGS</sequence>
<evidence type="ECO:0000256" key="2">
    <source>
        <dbReference type="SAM" id="Phobius"/>
    </source>
</evidence>
<keyword evidence="2" id="KW-1133">Transmembrane helix</keyword>
<keyword evidence="4" id="KW-1185">Reference proteome</keyword>
<dbReference type="Proteomes" id="UP000050525">
    <property type="component" value="Unassembled WGS sequence"/>
</dbReference>
<accession>A0A151M5H5</accession>
<feature type="compositionally biased region" description="Polar residues" evidence="1">
    <location>
        <begin position="11"/>
        <end position="24"/>
    </location>
</feature>